<proteinExistence type="predicted"/>
<dbReference type="AlphaFoldDB" id="A0A183MPX2"/>
<organism evidence="2 3">
    <name type="scientific">Schistosoma margrebowiei</name>
    <dbReference type="NCBI Taxonomy" id="48269"/>
    <lineage>
        <taxon>Eukaryota</taxon>
        <taxon>Metazoa</taxon>
        <taxon>Spiralia</taxon>
        <taxon>Lophotrochozoa</taxon>
        <taxon>Platyhelminthes</taxon>
        <taxon>Trematoda</taxon>
        <taxon>Digenea</taxon>
        <taxon>Strigeidida</taxon>
        <taxon>Schistosomatoidea</taxon>
        <taxon>Schistosomatidae</taxon>
        <taxon>Schistosoma</taxon>
    </lineage>
</organism>
<name>A0A183MPX2_9TREM</name>
<dbReference type="STRING" id="48269.A0A183MPX2"/>
<evidence type="ECO:0000313" key="2">
    <source>
        <dbReference type="EMBL" id="VDP26454.1"/>
    </source>
</evidence>
<feature type="compositionally biased region" description="Polar residues" evidence="1">
    <location>
        <begin position="86"/>
        <end position="98"/>
    </location>
</feature>
<evidence type="ECO:0000256" key="1">
    <source>
        <dbReference type="SAM" id="MobiDB-lite"/>
    </source>
</evidence>
<evidence type="ECO:0000313" key="3">
    <source>
        <dbReference type="Proteomes" id="UP000277204"/>
    </source>
</evidence>
<reference evidence="2 3" key="1">
    <citation type="submission" date="2018-11" db="EMBL/GenBank/DDBJ databases">
        <authorList>
            <consortium name="Pathogen Informatics"/>
        </authorList>
    </citation>
    <scope>NUCLEOTIDE SEQUENCE [LARGE SCALE GENOMIC DNA]</scope>
    <source>
        <strain evidence="2 3">Zambia</strain>
    </source>
</reference>
<keyword evidence="3" id="KW-1185">Reference proteome</keyword>
<feature type="region of interest" description="Disordered" evidence="1">
    <location>
        <begin position="126"/>
        <end position="172"/>
    </location>
</feature>
<dbReference type="Proteomes" id="UP000277204">
    <property type="component" value="Unassembled WGS sequence"/>
</dbReference>
<feature type="compositionally biased region" description="Basic and acidic residues" evidence="1">
    <location>
        <begin position="150"/>
        <end position="162"/>
    </location>
</feature>
<protein>
    <submittedName>
        <fullName evidence="2">Uncharacterized protein</fullName>
    </submittedName>
</protein>
<accession>A0A183MPX2</accession>
<feature type="region of interest" description="Disordered" evidence="1">
    <location>
        <begin position="79"/>
        <end position="106"/>
    </location>
</feature>
<gene>
    <name evidence="2" type="ORF">SMRZ_LOCUS18097</name>
</gene>
<sequence length="187" mass="20718">MRGIRRVGSDFVAVVTLRKSTTLRFETFRAEHESQKKSDRRLKNYVQQITDKGLETNGNGVKEKGEAYADNKMHEQTDLEAPAKGLQSNNVCSDLSTGENEDDNADCSKLFNNPASTASECEINKLGDDEEDSDSCDSFSPHTRAARSMHRYEPKQVHKHTESSTVGDLPNESSVIVSSVSVTQNSM</sequence>
<dbReference type="EMBL" id="UZAI01017547">
    <property type="protein sequence ID" value="VDP26454.1"/>
    <property type="molecule type" value="Genomic_DNA"/>
</dbReference>